<proteinExistence type="predicted"/>
<organism evidence="2 3">
    <name type="scientific">Pachysolen tannophilus NRRL Y-2460</name>
    <dbReference type="NCBI Taxonomy" id="669874"/>
    <lineage>
        <taxon>Eukaryota</taxon>
        <taxon>Fungi</taxon>
        <taxon>Dikarya</taxon>
        <taxon>Ascomycota</taxon>
        <taxon>Saccharomycotina</taxon>
        <taxon>Pichiomycetes</taxon>
        <taxon>Pachysolenaceae</taxon>
        <taxon>Pachysolen</taxon>
    </lineage>
</organism>
<gene>
    <name evidence="2" type="ORF">PACTADRAFT_47869</name>
</gene>
<sequence length="69" mass="7603">MKNLRLLREIEDLKSQLSRTLNSGRDSPSSRSSSNSNGNNHMLDTLGMLASQVLATQEDKGDDTTTHND</sequence>
<name>A0A1E4U211_PACTA</name>
<feature type="compositionally biased region" description="Basic and acidic residues" evidence="1">
    <location>
        <begin position="57"/>
        <end position="69"/>
    </location>
</feature>
<keyword evidence="3" id="KW-1185">Reference proteome</keyword>
<dbReference type="Proteomes" id="UP000094236">
    <property type="component" value="Unassembled WGS sequence"/>
</dbReference>
<feature type="region of interest" description="Disordered" evidence="1">
    <location>
        <begin position="17"/>
        <end position="69"/>
    </location>
</feature>
<evidence type="ECO:0000256" key="1">
    <source>
        <dbReference type="SAM" id="MobiDB-lite"/>
    </source>
</evidence>
<dbReference type="AlphaFoldDB" id="A0A1E4U211"/>
<protein>
    <submittedName>
        <fullName evidence="2">Uncharacterized protein</fullName>
    </submittedName>
</protein>
<feature type="compositionally biased region" description="Low complexity" evidence="1">
    <location>
        <begin position="22"/>
        <end position="40"/>
    </location>
</feature>
<evidence type="ECO:0000313" key="2">
    <source>
        <dbReference type="EMBL" id="ODV98046.1"/>
    </source>
</evidence>
<accession>A0A1E4U211</accession>
<dbReference type="EMBL" id="KV454011">
    <property type="protein sequence ID" value="ODV98046.1"/>
    <property type="molecule type" value="Genomic_DNA"/>
</dbReference>
<reference evidence="3" key="1">
    <citation type="submission" date="2016-05" db="EMBL/GenBank/DDBJ databases">
        <title>Comparative genomics of biotechnologically important yeasts.</title>
        <authorList>
            <consortium name="DOE Joint Genome Institute"/>
            <person name="Riley R."/>
            <person name="Haridas S."/>
            <person name="Wolfe K.H."/>
            <person name="Lopes M.R."/>
            <person name="Hittinger C.T."/>
            <person name="Goker M."/>
            <person name="Salamov A."/>
            <person name="Wisecaver J."/>
            <person name="Long T.M."/>
            <person name="Aerts A.L."/>
            <person name="Barry K."/>
            <person name="Choi C."/>
            <person name="Clum A."/>
            <person name="Coughlan A.Y."/>
            <person name="Deshpande S."/>
            <person name="Douglass A.P."/>
            <person name="Hanson S.J."/>
            <person name="Klenk H.-P."/>
            <person name="Labutti K."/>
            <person name="Lapidus A."/>
            <person name="Lindquist E."/>
            <person name="Lipzen A."/>
            <person name="Meier-Kolthoff J.P."/>
            <person name="Ohm R.A."/>
            <person name="Otillar R.P."/>
            <person name="Pangilinan J."/>
            <person name="Peng Y."/>
            <person name="Rokas A."/>
            <person name="Rosa C.A."/>
            <person name="Scheuner C."/>
            <person name="Sibirny A.A."/>
            <person name="Slot J.C."/>
            <person name="Stielow J.B."/>
            <person name="Sun H."/>
            <person name="Kurtzman C.P."/>
            <person name="Blackwell M."/>
            <person name="Grigoriev I.V."/>
            <person name="Jeffries T.W."/>
        </authorList>
    </citation>
    <scope>NUCLEOTIDE SEQUENCE [LARGE SCALE GENOMIC DNA]</scope>
    <source>
        <strain evidence="3">NRRL Y-2460</strain>
    </source>
</reference>
<evidence type="ECO:0000313" key="3">
    <source>
        <dbReference type="Proteomes" id="UP000094236"/>
    </source>
</evidence>